<protein>
    <submittedName>
        <fullName evidence="1">Pyrroline-5-carboxylate reductase</fullName>
    </submittedName>
</protein>
<dbReference type="Proteomes" id="UP000094622">
    <property type="component" value="Unassembled WGS sequence"/>
</dbReference>
<proteinExistence type="predicted"/>
<dbReference type="AlphaFoldDB" id="A0A1E3GWE3"/>
<dbReference type="SUPFAM" id="SSF51735">
    <property type="entry name" value="NAD(P)-binding Rossmann-fold domains"/>
    <property type="match status" value="1"/>
</dbReference>
<name>A0A1E3GWE3_9HYPH</name>
<comment type="caution">
    <text evidence="1">The sequence shown here is derived from an EMBL/GenBank/DDBJ whole genome shotgun (WGS) entry which is preliminary data.</text>
</comment>
<dbReference type="Gene3D" id="3.40.50.720">
    <property type="entry name" value="NAD(P)-binding Rossmann-like Domain"/>
    <property type="match status" value="1"/>
</dbReference>
<dbReference type="EMBL" id="MCRJ01000195">
    <property type="protein sequence ID" value="ODN68372.1"/>
    <property type="molecule type" value="Genomic_DNA"/>
</dbReference>
<evidence type="ECO:0000313" key="2">
    <source>
        <dbReference type="Proteomes" id="UP000094622"/>
    </source>
</evidence>
<keyword evidence="2" id="KW-1185">Reference proteome</keyword>
<gene>
    <name evidence="1" type="ORF">A6302_04336</name>
</gene>
<organism evidence="1 2">
    <name type="scientific">Methylobrevis pamukkalensis</name>
    <dbReference type="NCBI Taxonomy" id="1439726"/>
    <lineage>
        <taxon>Bacteria</taxon>
        <taxon>Pseudomonadati</taxon>
        <taxon>Pseudomonadota</taxon>
        <taxon>Alphaproteobacteria</taxon>
        <taxon>Hyphomicrobiales</taxon>
        <taxon>Pleomorphomonadaceae</taxon>
        <taxon>Methylobrevis</taxon>
    </lineage>
</organism>
<reference evidence="1 2" key="1">
    <citation type="submission" date="2016-07" db="EMBL/GenBank/DDBJ databases">
        <title>Draft Genome Sequence of Methylobrevis pamukkalensis PK2.</title>
        <authorList>
            <person name="Vasilenko O.V."/>
            <person name="Doronina N.V."/>
            <person name="Shmareva M.N."/>
            <person name="Tarlachkov S.V."/>
            <person name="Mustakhimov I."/>
            <person name="Trotsenko Y.A."/>
        </authorList>
    </citation>
    <scope>NUCLEOTIDE SEQUENCE [LARGE SCALE GENOMIC DNA]</scope>
    <source>
        <strain evidence="1 2">PK2</strain>
    </source>
</reference>
<sequence>MRRAASNAEVVEGSDVILLGMRPNQLTDATAGLPFREDQTVVSFLAGAPKALIEAAVAPAGRVVRVNPLPPIRLRKGPVVQYPATRWSRTCSAGSAT</sequence>
<accession>A0A1E3GWE3</accession>
<evidence type="ECO:0000313" key="1">
    <source>
        <dbReference type="EMBL" id="ODN68372.1"/>
    </source>
</evidence>
<dbReference type="InterPro" id="IPR036291">
    <property type="entry name" value="NAD(P)-bd_dom_sf"/>
</dbReference>